<accession>A0A699VU44</accession>
<comment type="caution">
    <text evidence="2">The sequence shown here is derived from an EMBL/GenBank/DDBJ whole genome shotgun (WGS) entry which is preliminary data.</text>
</comment>
<dbReference type="EMBL" id="BKCJ011492870">
    <property type="protein sequence ID" value="GFD37920.1"/>
    <property type="molecule type" value="Genomic_DNA"/>
</dbReference>
<name>A0A699VU44_TANCI</name>
<protein>
    <submittedName>
        <fullName evidence="2">Uncharacterized protein</fullName>
    </submittedName>
</protein>
<feature type="non-terminal residue" evidence="2">
    <location>
        <position position="1"/>
    </location>
</feature>
<proteinExistence type="predicted"/>
<reference evidence="2" key="1">
    <citation type="journal article" date="2019" name="Sci. Rep.">
        <title>Draft genome of Tanacetum cinerariifolium, the natural source of mosquito coil.</title>
        <authorList>
            <person name="Yamashiro T."/>
            <person name="Shiraishi A."/>
            <person name="Satake H."/>
            <person name="Nakayama K."/>
        </authorList>
    </citation>
    <scope>NUCLEOTIDE SEQUENCE</scope>
</reference>
<organism evidence="2">
    <name type="scientific">Tanacetum cinerariifolium</name>
    <name type="common">Dalmatian daisy</name>
    <name type="synonym">Chrysanthemum cinerariifolium</name>
    <dbReference type="NCBI Taxonomy" id="118510"/>
    <lineage>
        <taxon>Eukaryota</taxon>
        <taxon>Viridiplantae</taxon>
        <taxon>Streptophyta</taxon>
        <taxon>Embryophyta</taxon>
        <taxon>Tracheophyta</taxon>
        <taxon>Spermatophyta</taxon>
        <taxon>Magnoliopsida</taxon>
        <taxon>eudicotyledons</taxon>
        <taxon>Gunneridae</taxon>
        <taxon>Pentapetalae</taxon>
        <taxon>asterids</taxon>
        <taxon>campanulids</taxon>
        <taxon>Asterales</taxon>
        <taxon>Asteraceae</taxon>
        <taxon>Asteroideae</taxon>
        <taxon>Anthemideae</taxon>
        <taxon>Anthemidinae</taxon>
        <taxon>Tanacetum</taxon>
    </lineage>
</organism>
<evidence type="ECO:0000256" key="1">
    <source>
        <dbReference type="SAM" id="MobiDB-lite"/>
    </source>
</evidence>
<sequence>TVATGIPSGGGISGAVVSLPEASALSAKSSGDFSIADGTPDESVA</sequence>
<feature type="non-terminal residue" evidence="2">
    <location>
        <position position="45"/>
    </location>
</feature>
<dbReference type="AlphaFoldDB" id="A0A699VU44"/>
<feature type="region of interest" description="Disordered" evidence="1">
    <location>
        <begin position="25"/>
        <end position="45"/>
    </location>
</feature>
<gene>
    <name evidence="2" type="ORF">Tci_909889</name>
</gene>
<evidence type="ECO:0000313" key="2">
    <source>
        <dbReference type="EMBL" id="GFD37920.1"/>
    </source>
</evidence>